<keyword evidence="3" id="KW-1185">Reference proteome</keyword>
<dbReference type="GO" id="GO:0008033">
    <property type="term" value="P:tRNA processing"/>
    <property type="evidence" value="ECO:0007669"/>
    <property type="project" value="UniProtKB-KW"/>
</dbReference>
<dbReference type="InterPro" id="IPR027794">
    <property type="entry name" value="tRNase_Z_dom"/>
</dbReference>
<dbReference type="Proteomes" id="UP000184267">
    <property type="component" value="Unassembled WGS sequence"/>
</dbReference>
<dbReference type="Pfam" id="PF13691">
    <property type="entry name" value="Lactamase_B_4"/>
    <property type="match status" value="1"/>
</dbReference>
<protein>
    <recommendedName>
        <fullName evidence="1">tRNase Z endonuclease domain-containing protein</fullName>
    </recommendedName>
</protein>
<reference evidence="2 3" key="1">
    <citation type="submission" date="2016-10" db="EMBL/GenBank/DDBJ databases">
        <title>Genome sequence of the basidiomycete white-rot fungus Trametes pubescens.</title>
        <authorList>
            <person name="Makela M.R."/>
            <person name="Granchi Z."/>
            <person name="Peng M."/>
            <person name="De Vries R.P."/>
            <person name="Grigoriev I."/>
            <person name="Riley R."/>
            <person name="Hilden K."/>
        </authorList>
    </citation>
    <scope>NUCLEOTIDE SEQUENCE [LARGE SCALE GENOMIC DNA]</scope>
    <source>
        <strain evidence="2 3">FBCC735</strain>
    </source>
</reference>
<evidence type="ECO:0000313" key="3">
    <source>
        <dbReference type="Proteomes" id="UP000184267"/>
    </source>
</evidence>
<feature type="domain" description="tRNase Z endonuclease" evidence="1">
    <location>
        <begin position="8"/>
        <end position="59"/>
    </location>
</feature>
<name>A0A1M2V2D7_TRAPU</name>
<dbReference type="GO" id="GO:0004519">
    <property type="term" value="F:endonuclease activity"/>
    <property type="evidence" value="ECO:0007669"/>
    <property type="project" value="UniProtKB-KW"/>
</dbReference>
<evidence type="ECO:0000259" key="1">
    <source>
        <dbReference type="Pfam" id="PF13691"/>
    </source>
</evidence>
<sequence length="70" mass="7313">MHAWNVSVLSEATSDTEPTLLVDFGVAKYVFNAGDGTGRAWLGSHHSFRKTKALFATAAGTQRCGGVSGA</sequence>
<comment type="caution">
    <text evidence="2">The sequence shown here is derived from an EMBL/GenBank/DDBJ whole genome shotgun (WGS) entry which is preliminary data.</text>
</comment>
<accession>A0A1M2V2D7</accession>
<proteinExistence type="predicted"/>
<gene>
    <name evidence="2" type="ORF">TRAPUB_7800</name>
</gene>
<dbReference type="AlphaFoldDB" id="A0A1M2V2D7"/>
<dbReference type="STRING" id="154538.A0A1M2V2D7"/>
<dbReference type="OrthoDB" id="527344at2759"/>
<evidence type="ECO:0000313" key="2">
    <source>
        <dbReference type="EMBL" id="OJT01744.1"/>
    </source>
</evidence>
<dbReference type="GO" id="GO:0016787">
    <property type="term" value="F:hydrolase activity"/>
    <property type="evidence" value="ECO:0007669"/>
    <property type="project" value="UniProtKB-KW"/>
</dbReference>
<dbReference type="GO" id="GO:0046872">
    <property type="term" value="F:metal ion binding"/>
    <property type="evidence" value="ECO:0007669"/>
    <property type="project" value="UniProtKB-KW"/>
</dbReference>
<organism evidence="2 3">
    <name type="scientific">Trametes pubescens</name>
    <name type="common">White-rot fungus</name>
    <dbReference type="NCBI Taxonomy" id="154538"/>
    <lineage>
        <taxon>Eukaryota</taxon>
        <taxon>Fungi</taxon>
        <taxon>Dikarya</taxon>
        <taxon>Basidiomycota</taxon>
        <taxon>Agaricomycotina</taxon>
        <taxon>Agaricomycetes</taxon>
        <taxon>Polyporales</taxon>
        <taxon>Polyporaceae</taxon>
        <taxon>Trametes</taxon>
    </lineage>
</organism>
<dbReference type="EMBL" id="MNAD01001723">
    <property type="protein sequence ID" value="OJT01744.1"/>
    <property type="molecule type" value="Genomic_DNA"/>
</dbReference>